<sequence length="89" mass="10066">MDTLVDKRRMQKSCMVGISGLLFFKMQGTLWSNVIGARGQGICLIAMKCPEQPILEIELFNVWGIYFIGPFPRSGGHIYILLVIDYVLN</sequence>
<evidence type="ECO:0000313" key="2">
    <source>
        <dbReference type="Proteomes" id="UP000321393"/>
    </source>
</evidence>
<dbReference type="Proteomes" id="UP000321393">
    <property type="component" value="Unassembled WGS sequence"/>
</dbReference>
<organism evidence="1 2">
    <name type="scientific">Cucumis melo var. makuwa</name>
    <name type="common">Oriental melon</name>
    <dbReference type="NCBI Taxonomy" id="1194695"/>
    <lineage>
        <taxon>Eukaryota</taxon>
        <taxon>Viridiplantae</taxon>
        <taxon>Streptophyta</taxon>
        <taxon>Embryophyta</taxon>
        <taxon>Tracheophyta</taxon>
        <taxon>Spermatophyta</taxon>
        <taxon>Magnoliopsida</taxon>
        <taxon>eudicotyledons</taxon>
        <taxon>Gunneridae</taxon>
        <taxon>Pentapetalae</taxon>
        <taxon>rosids</taxon>
        <taxon>fabids</taxon>
        <taxon>Cucurbitales</taxon>
        <taxon>Cucurbitaceae</taxon>
        <taxon>Benincaseae</taxon>
        <taxon>Cucumis</taxon>
    </lineage>
</organism>
<gene>
    <name evidence="1" type="ORF">E6C27_scaffold137G00270</name>
</gene>
<accession>A0A5A7V4K0</accession>
<name>A0A5A7V4K0_CUCMM</name>
<proteinExistence type="predicted"/>
<dbReference type="AlphaFoldDB" id="A0A5A7V4K0"/>
<dbReference type="OrthoDB" id="1739170at2759"/>
<reference evidence="1 2" key="1">
    <citation type="submission" date="2019-08" db="EMBL/GenBank/DDBJ databases">
        <title>Draft genome sequences of two oriental melons (Cucumis melo L. var makuwa).</title>
        <authorList>
            <person name="Kwon S.-Y."/>
        </authorList>
    </citation>
    <scope>NUCLEOTIDE SEQUENCE [LARGE SCALE GENOMIC DNA]</scope>
    <source>
        <strain evidence="2">cv. SW 3</strain>
        <tissue evidence="1">Leaf</tissue>
    </source>
</reference>
<comment type="caution">
    <text evidence="1">The sequence shown here is derived from an EMBL/GenBank/DDBJ whole genome shotgun (WGS) entry which is preliminary data.</text>
</comment>
<evidence type="ECO:0000313" key="1">
    <source>
        <dbReference type="EMBL" id="KAA0060805.1"/>
    </source>
</evidence>
<protein>
    <submittedName>
        <fullName evidence="1">Protein NYNRIN-like</fullName>
    </submittedName>
</protein>
<dbReference type="EMBL" id="SSTE01005189">
    <property type="protein sequence ID" value="KAA0060805.1"/>
    <property type="molecule type" value="Genomic_DNA"/>
</dbReference>